<reference evidence="3" key="1">
    <citation type="submission" date="2018-05" db="EMBL/GenBank/DDBJ databases">
        <authorList>
            <person name="Lanie J.A."/>
            <person name="Ng W.-L."/>
            <person name="Kazmierczak K.M."/>
            <person name="Andrzejewski T.M."/>
            <person name="Davidsen T.M."/>
            <person name="Wayne K.J."/>
            <person name="Tettelin H."/>
            <person name="Glass J.I."/>
            <person name="Rusch D."/>
            <person name="Podicherti R."/>
            <person name="Tsui H.-C.T."/>
            <person name="Winkler M.E."/>
        </authorList>
    </citation>
    <scope>NUCLEOTIDE SEQUENCE</scope>
</reference>
<dbReference type="GO" id="GO:0005829">
    <property type="term" value="C:cytosol"/>
    <property type="evidence" value="ECO:0007669"/>
    <property type="project" value="TreeGrafter"/>
</dbReference>
<dbReference type="GO" id="GO:0016491">
    <property type="term" value="F:oxidoreductase activity"/>
    <property type="evidence" value="ECO:0007669"/>
    <property type="project" value="UniProtKB-KW"/>
</dbReference>
<proteinExistence type="predicted"/>
<dbReference type="InterPro" id="IPR050523">
    <property type="entry name" value="AKR_Detox_Biosynth"/>
</dbReference>
<dbReference type="EMBL" id="UINC01019599">
    <property type="protein sequence ID" value="SVA83076.1"/>
    <property type="molecule type" value="Genomic_DNA"/>
</dbReference>
<dbReference type="InterPro" id="IPR036812">
    <property type="entry name" value="NAD(P)_OxRdtase_dom_sf"/>
</dbReference>
<accession>A0A381Z194</accession>
<dbReference type="SUPFAM" id="SSF51430">
    <property type="entry name" value="NAD(P)-linked oxidoreductase"/>
    <property type="match status" value="1"/>
</dbReference>
<evidence type="ECO:0000256" key="1">
    <source>
        <dbReference type="ARBA" id="ARBA00023002"/>
    </source>
</evidence>
<dbReference type="PANTHER" id="PTHR43364">
    <property type="entry name" value="NADH-SPECIFIC METHYLGLYOXAL REDUCTASE-RELATED"/>
    <property type="match status" value="1"/>
</dbReference>
<dbReference type="InterPro" id="IPR023210">
    <property type="entry name" value="NADP_OxRdtase_dom"/>
</dbReference>
<gene>
    <name evidence="3" type="ORF">METZ01_LOCUS135930</name>
</gene>
<dbReference type="Gene3D" id="3.20.20.100">
    <property type="entry name" value="NADP-dependent oxidoreductase domain"/>
    <property type="match status" value="1"/>
</dbReference>
<dbReference type="AlphaFoldDB" id="A0A381Z194"/>
<protein>
    <recommendedName>
        <fullName evidence="2">NADP-dependent oxidoreductase domain-containing protein</fullName>
    </recommendedName>
</protein>
<evidence type="ECO:0000259" key="2">
    <source>
        <dbReference type="Pfam" id="PF00248"/>
    </source>
</evidence>
<evidence type="ECO:0000313" key="3">
    <source>
        <dbReference type="EMBL" id="SVA83076.1"/>
    </source>
</evidence>
<dbReference type="Pfam" id="PF00248">
    <property type="entry name" value="Aldo_ket_red"/>
    <property type="match status" value="1"/>
</dbReference>
<feature type="domain" description="NADP-dependent oxidoreductase" evidence="2">
    <location>
        <begin position="16"/>
        <end position="316"/>
    </location>
</feature>
<keyword evidence="1" id="KW-0560">Oxidoreductase</keyword>
<dbReference type="PANTHER" id="PTHR43364:SF4">
    <property type="entry name" value="NAD(P)-LINKED OXIDOREDUCTASE SUPERFAMILY PROTEIN"/>
    <property type="match status" value="1"/>
</dbReference>
<name>A0A381Z194_9ZZZZ</name>
<sequence length="320" mass="36342">MRQVLLGRTKVNISAISLGTWSYGGSNVSHGRSVGWAGQEDKDSQDALVKAWEVGINHWDTADVYGNGRSESVIGSVWGIVPREEIFLATKTGWDQGTHSHWYHPDYMRKKMDQSLINLKTDCVDLLYLHHCNFGNNEEYFDDAVDTLNRFQEEGKTKFTGLSDWDSYKIMTFIERANPDVVQPYRNIYDDMYSSSGLKDYIETNNLGACFFSPLMHGLLVGKYSKPTEFPEGDFRKNIGAFKDESVINLFQQNAKKLRERFEDHPNPIMHGVIDTLIADLKNGCVLLGQRNVGQVEIAATLGIPISENDTEWVKSLYKH</sequence>
<organism evidence="3">
    <name type="scientific">marine metagenome</name>
    <dbReference type="NCBI Taxonomy" id="408172"/>
    <lineage>
        <taxon>unclassified sequences</taxon>
        <taxon>metagenomes</taxon>
        <taxon>ecological metagenomes</taxon>
    </lineage>
</organism>